<evidence type="ECO:0000313" key="3">
    <source>
        <dbReference type="Proteomes" id="UP001596143"/>
    </source>
</evidence>
<dbReference type="RefSeq" id="WP_270896857.1">
    <property type="nucleotide sequence ID" value="NZ_JBHSPF010000002.1"/>
</dbReference>
<protein>
    <submittedName>
        <fullName evidence="2">Two-component system regulatory protein YycI</fullName>
    </submittedName>
</protein>
<evidence type="ECO:0000259" key="1">
    <source>
        <dbReference type="Pfam" id="PF09648"/>
    </source>
</evidence>
<name>A0ABW0U3K4_9BACI</name>
<dbReference type="Gene3D" id="2.40.128.690">
    <property type="entry name" value="YycH protein, domain 3-like"/>
    <property type="match status" value="1"/>
</dbReference>
<dbReference type="Proteomes" id="UP001596143">
    <property type="component" value="Unassembled WGS sequence"/>
</dbReference>
<organism evidence="2 3">
    <name type="scientific">Aliibacillus thermotolerans</name>
    <dbReference type="NCBI Taxonomy" id="1834418"/>
    <lineage>
        <taxon>Bacteria</taxon>
        <taxon>Bacillati</taxon>
        <taxon>Bacillota</taxon>
        <taxon>Bacilli</taxon>
        <taxon>Bacillales</taxon>
        <taxon>Bacillaceae</taxon>
        <taxon>Aliibacillus</taxon>
    </lineage>
</organism>
<feature type="domain" description="Regulatory protein YycH-like" evidence="1">
    <location>
        <begin position="31"/>
        <end position="247"/>
    </location>
</feature>
<proteinExistence type="predicted"/>
<accession>A0ABW0U3K4</accession>
<dbReference type="EMBL" id="JBHSPF010000002">
    <property type="protein sequence ID" value="MFC5627329.1"/>
    <property type="molecule type" value="Genomic_DNA"/>
</dbReference>
<keyword evidence="3" id="KW-1185">Reference proteome</keyword>
<sequence length="274" mass="31489">MDWSRIKSIFIITFLLLNTFLAFQLMEKINASDINVRVQATVNEMLADMNISVTEELPEEREAINHIVGQPKEIVQEVEWITESDDEIHVLNDAFIEVVLDEPYAVSDVAQDVRNFLEEHVWNGEEYVYASWDSELRQMKFNQTYQNSTVVTSDESPLVLFFNENNEIEGYVQSYLVFEEEGKEKDMLPPYKAIEVLLNEGILSFNDQVTSVQLGYYSLFSPSGYSHVFAPMYNIKINDDSSYLVHAIDGSVQDSFGVEEEVTNEGETEEQQIS</sequence>
<evidence type="ECO:0000313" key="2">
    <source>
        <dbReference type="EMBL" id="MFC5627329.1"/>
    </source>
</evidence>
<dbReference type="InterPro" id="IPR018604">
    <property type="entry name" value="YycI-like"/>
</dbReference>
<dbReference type="Pfam" id="PF09648">
    <property type="entry name" value="YycI"/>
    <property type="match status" value="1"/>
</dbReference>
<comment type="caution">
    <text evidence="2">The sequence shown here is derived from an EMBL/GenBank/DDBJ whole genome shotgun (WGS) entry which is preliminary data.</text>
</comment>
<gene>
    <name evidence="2" type="ORF">ACFPTR_00250</name>
</gene>
<reference evidence="3" key="1">
    <citation type="journal article" date="2019" name="Int. J. Syst. Evol. Microbiol.">
        <title>The Global Catalogue of Microorganisms (GCM) 10K type strain sequencing project: providing services to taxonomists for standard genome sequencing and annotation.</title>
        <authorList>
            <consortium name="The Broad Institute Genomics Platform"/>
            <consortium name="The Broad Institute Genome Sequencing Center for Infectious Disease"/>
            <person name="Wu L."/>
            <person name="Ma J."/>
        </authorList>
    </citation>
    <scope>NUCLEOTIDE SEQUENCE [LARGE SCALE GENOMIC DNA]</scope>
    <source>
        <strain evidence="3">CGMCC 1.15790</strain>
    </source>
</reference>